<gene>
    <name evidence="2" type="ORF">H6G97_20835</name>
</gene>
<feature type="region of interest" description="Disordered" evidence="1">
    <location>
        <begin position="129"/>
        <end position="157"/>
    </location>
</feature>
<sequence length="157" mass="18095">MLENFEFRLRTRVQQESPEAILLSYLNSKDTIYPPKDMVMIALMSYWLPLAYQAAGKGTKDNLDYNIRSCIYRLKLHQQYLQEMLGEEPADLEVGLIESQSPTSPVNKPSEIQPQQQALFIQADDNLLDVPSPVENDLSVKQQPEPQEWFNPLKPRS</sequence>
<accession>A0ABR8DST3</accession>
<feature type="compositionally biased region" description="Polar residues" evidence="1">
    <location>
        <begin position="98"/>
        <end position="115"/>
    </location>
</feature>
<evidence type="ECO:0000256" key="1">
    <source>
        <dbReference type="SAM" id="MobiDB-lite"/>
    </source>
</evidence>
<evidence type="ECO:0000313" key="3">
    <source>
        <dbReference type="Proteomes" id="UP000623440"/>
    </source>
</evidence>
<feature type="region of interest" description="Disordered" evidence="1">
    <location>
        <begin position="96"/>
        <end position="115"/>
    </location>
</feature>
<reference evidence="2 3" key="1">
    <citation type="journal article" date="2020" name="ISME J.">
        <title>Comparative genomics reveals insights into cyanobacterial evolution and habitat adaptation.</title>
        <authorList>
            <person name="Chen M.Y."/>
            <person name="Teng W.K."/>
            <person name="Zhao L."/>
            <person name="Hu C.X."/>
            <person name="Zhou Y.K."/>
            <person name="Han B.P."/>
            <person name="Song L.R."/>
            <person name="Shu W.S."/>
        </authorList>
    </citation>
    <scope>NUCLEOTIDE SEQUENCE [LARGE SCALE GENOMIC DNA]</scope>
    <source>
        <strain evidence="2 3">FACHB-838</strain>
    </source>
</reference>
<name>A0ABR8DST3_9NOSO</name>
<dbReference type="RefSeq" id="WP_190942560.1">
    <property type="nucleotide sequence ID" value="NZ_JACJSI010000044.1"/>
</dbReference>
<dbReference type="Proteomes" id="UP000623440">
    <property type="component" value="Unassembled WGS sequence"/>
</dbReference>
<dbReference type="EMBL" id="JACJSI010000044">
    <property type="protein sequence ID" value="MBD2531897.1"/>
    <property type="molecule type" value="Genomic_DNA"/>
</dbReference>
<protein>
    <submittedName>
        <fullName evidence="2">Uncharacterized protein</fullName>
    </submittedName>
</protein>
<keyword evidence="3" id="KW-1185">Reference proteome</keyword>
<comment type="caution">
    <text evidence="2">The sequence shown here is derived from an EMBL/GenBank/DDBJ whole genome shotgun (WGS) entry which is preliminary data.</text>
</comment>
<organism evidence="2 3">
    <name type="scientific">Nostoc flagelliforme FACHB-838</name>
    <dbReference type="NCBI Taxonomy" id="2692904"/>
    <lineage>
        <taxon>Bacteria</taxon>
        <taxon>Bacillati</taxon>
        <taxon>Cyanobacteriota</taxon>
        <taxon>Cyanophyceae</taxon>
        <taxon>Nostocales</taxon>
        <taxon>Nostocaceae</taxon>
        <taxon>Nostoc</taxon>
    </lineage>
</organism>
<evidence type="ECO:0000313" key="2">
    <source>
        <dbReference type="EMBL" id="MBD2531897.1"/>
    </source>
</evidence>
<proteinExistence type="predicted"/>